<evidence type="ECO:0000256" key="4">
    <source>
        <dbReference type="ARBA" id="ARBA00035206"/>
    </source>
</evidence>
<dbReference type="SUPFAM" id="SSF50104">
    <property type="entry name" value="Translation proteins SH3-like domain"/>
    <property type="match status" value="1"/>
</dbReference>
<evidence type="ECO:0000313" key="9">
    <source>
        <dbReference type="Proteomes" id="UP000177281"/>
    </source>
</evidence>
<dbReference type="HAMAP" id="MF_01326_B">
    <property type="entry name" value="Ribosomal_uL24_B"/>
    <property type="match status" value="1"/>
</dbReference>
<name>A0A1F5PXY1_9BACT</name>
<dbReference type="SMART" id="SM00739">
    <property type="entry name" value="KOW"/>
    <property type="match status" value="1"/>
</dbReference>
<dbReference type="GO" id="GO:0003735">
    <property type="term" value="F:structural constituent of ribosome"/>
    <property type="evidence" value="ECO:0007669"/>
    <property type="project" value="InterPro"/>
</dbReference>
<comment type="function">
    <text evidence="5">One of the proteins that surrounds the polypeptide exit tunnel on the outside of the subunit.</text>
</comment>
<dbReference type="InterPro" id="IPR008991">
    <property type="entry name" value="Translation_prot_SH3-like_sf"/>
</dbReference>
<keyword evidence="5" id="KW-0699">rRNA-binding</keyword>
<dbReference type="InterPro" id="IPR005824">
    <property type="entry name" value="KOW"/>
</dbReference>
<dbReference type="CDD" id="cd06089">
    <property type="entry name" value="KOW_RPL26"/>
    <property type="match status" value="1"/>
</dbReference>
<dbReference type="STRING" id="1817841.A3B10_03325"/>
<dbReference type="GO" id="GO:0006412">
    <property type="term" value="P:translation"/>
    <property type="evidence" value="ECO:0007669"/>
    <property type="project" value="UniProtKB-UniRule"/>
</dbReference>
<keyword evidence="3 5" id="KW-0687">Ribonucleoprotein</keyword>
<feature type="domain" description="KOW" evidence="7">
    <location>
        <begin position="6"/>
        <end position="33"/>
    </location>
</feature>
<dbReference type="PROSITE" id="PS01108">
    <property type="entry name" value="RIBOSOMAL_L24"/>
    <property type="match status" value="1"/>
</dbReference>
<evidence type="ECO:0000256" key="1">
    <source>
        <dbReference type="ARBA" id="ARBA00010618"/>
    </source>
</evidence>
<proteinExistence type="inferred from homology"/>
<dbReference type="Pfam" id="PF00467">
    <property type="entry name" value="KOW"/>
    <property type="match status" value="1"/>
</dbReference>
<accession>A0A1F5PXY1</accession>
<dbReference type="GO" id="GO:0005840">
    <property type="term" value="C:ribosome"/>
    <property type="evidence" value="ECO:0007669"/>
    <property type="project" value="UniProtKB-KW"/>
</dbReference>
<evidence type="ECO:0000256" key="2">
    <source>
        <dbReference type="ARBA" id="ARBA00022980"/>
    </source>
</evidence>
<keyword evidence="2 5" id="KW-0689">Ribosomal protein</keyword>
<dbReference type="InterPro" id="IPR005825">
    <property type="entry name" value="Ribosomal_uL24_CS"/>
</dbReference>
<dbReference type="InterPro" id="IPR057264">
    <property type="entry name" value="Ribosomal_uL24_C"/>
</dbReference>
<organism evidence="8 9">
    <name type="scientific">Candidatus Doudnabacteria bacterium RIFCSPLOWO2_01_FULL_44_21</name>
    <dbReference type="NCBI Taxonomy" id="1817841"/>
    <lineage>
        <taxon>Bacteria</taxon>
        <taxon>Candidatus Doudnaibacteriota</taxon>
    </lineage>
</organism>
<sequence>MKIRLNIKKGDNVRVLSGKDRGKSGKVLDVFPKKHKVVVEGLNIHVRFSKARRQNEKGQRLELPAPMTVAKLMLICPSCGKLTRVAHEVMDNGIFRKCKKCGKRI</sequence>
<evidence type="ECO:0000313" key="8">
    <source>
        <dbReference type="EMBL" id="OGE94798.1"/>
    </source>
</evidence>
<dbReference type="Pfam" id="PF17136">
    <property type="entry name" value="ribosomal_L24"/>
    <property type="match status" value="1"/>
</dbReference>
<reference evidence="8 9" key="1">
    <citation type="journal article" date="2016" name="Nat. Commun.">
        <title>Thousands of microbial genomes shed light on interconnected biogeochemical processes in an aquifer system.</title>
        <authorList>
            <person name="Anantharaman K."/>
            <person name="Brown C.T."/>
            <person name="Hug L.A."/>
            <person name="Sharon I."/>
            <person name="Castelle C.J."/>
            <person name="Probst A.J."/>
            <person name="Thomas B.C."/>
            <person name="Singh A."/>
            <person name="Wilkins M.J."/>
            <person name="Karaoz U."/>
            <person name="Brodie E.L."/>
            <person name="Williams K.H."/>
            <person name="Hubbard S.S."/>
            <person name="Banfield J.F."/>
        </authorList>
    </citation>
    <scope>NUCLEOTIDE SEQUENCE [LARGE SCALE GENOMIC DNA]</scope>
</reference>
<evidence type="ECO:0000259" key="7">
    <source>
        <dbReference type="SMART" id="SM00739"/>
    </source>
</evidence>
<dbReference type="InterPro" id="IPR003256">
    <property type="entry name" value="Ribosomal_uL24"/>
</dbReference>
<dbReference type="PANTHER" id="PTHR12903">
    <property type="entry name" value="MITOCHONDRIAL RIBOSOMAL PROTEIN L24"/>
    <property type="match status" value="1"/>
</dbReference>
<comment type="similarity">
    <text evidence="1 5 6">Belongs to the universal ribosomal protein uL24 family.</text>
</comment>
<evidence type="ECO:0000256" key="6">
    <source>
        <dbReference type="RuleBase" id="RU003477"/>
    </source>
</evidence>
<comment type="caution">
    <text evidence="8">The sequence shown here is derived from an EMBL/GenBank/DDBJ whole genome shotgun (WGS) entry which is preliminary data.</text>
</comment>
<evidence type="ECO:0000256" key="3">
    <source>
        <dbReference type="ARBA" id="ARBA00023274"/>
    </source>
</evidence>
<dbReference type="InterPro" id="IPR041988">
    <property type="entry name" value="Ribosomal_uL24_KOW"/>
</dbReference>
<dbReference type="GO" id="GO:0019843">
    <property type="term" value="F:rRNA binding"/>
    <property type="evidence" value="ECO:0007669"/>
    <property type="project" value="UniProtKB-UniRule"/>
</dbReference>
<dbReference type="Gene3D" id="2.30.30.30">
    <property type="match status" value="1"/>
</dbReference>
<evidence type="ECO:0000256" key="5">
    <source>
        <dbReference type="HAMAP-Rule" id="MF_01326"/>
    </source>
</evidence>
<dbReference type="EMBL" id="MFFB01000007">
    <property type="protein sequence ID" value="OGE94798.1"/>
    <property type="molecule type" value="Genomic_DNA"/>
</dbReference>
<dbReference type="AlphaFoldDB" id="A0A1F5PXY1"/>
<protein>
    <recommendedName>
        <fullName evidence="4 5">Large ribosomal subunit protein uL24</fullName>
    </recommendedName>
</protein>
<comment type="function">
    <text evidence="5">One of two assembly initiator proteins, it binds directly to the 5'-end of the 23S rRNA, where it nucleates assembly of the 50S subunit.</text>
</comment>
<dbReference type="InterPro" id="IPR014722">
    <property type="entry name" value="Rib_uL2_dom2"/>
</dbReference>
<dbReference type="GO" id="GO:1990904">
    <property type="term" value="C:ribonucleoprotein complex"/>
    <property type="evidence" value="ECO:0007669"/>
    <property type="project" value="UniProtKB-KW"/>
</dbReference>
<keyword evidence="5" id="KW-0694">RNA-binding</keyword>
<dbReference type="Proteomes" id="UP000177281">
    <property type="component" value="Unassembled WGS sequence"/>
</dbReference>
<comment type="subunit">
    <text evidence="5">Part of the 50S ribosomal subunit.</text>
</comment>
<gene>
    <name evidence="5" type="primary">rplX</name>
    <name evidence="8" type="ORF">A3B10_03325</name>
</gene>
<dbReference type="NCBIfam" id="TIGR01079">
    <property type="entry name" value="rplX_bact"/>
    <property type="match status" value="1"/>
</dbReference>